<feature type="region of interest" description="Disordered" evidence="5">
    <location>
        <begin position="30"/>
        <end position="190"/>
    </location>
</feature>
<dbReference type="RefSeq" id="WP_003079779.1">
    <property type="nucleotide sequence ID" value="NZ_AEUW02000001.1"/>
</dbReference>
<feature type="compositionally biased region" description="Polar residues" evidence="5">
    <location>
        <begin position="59"/>
        <end position="76"/>
    </location>
</feature>
<dbReference type="SMART" id="SM00641">
    <property type="entry name" value="Glyco_25"/>
    <property type="match status" value="1"/>
</dbReference>
<evidence type="ECO:0000256" key="5">
    <source>
        <dbReference type="SAM" id="MobiDB-lite"/>
    </source>
</evidence>
<feature type="compositionally biased region" description="Polar residues" evidence="5">
    <location>
        <begin position="109"/>
        <end position="136"/>
    </location>
</feature>
<dbReference type="Gene3D" id="3.20.20.80">
    <property type="entry name" value="Glycosidases"/>
    <property type="match status" value="1"/>
</dbReference>
<dbReference type="EMBL" id="AEUW02000001">
    <property type="protein sequence ID" value="EHJ52102.1"/>
    <property type="molecule type" value="Genomic_DNA"/>
</dbReference>
<keyword evidence="6" id="KW-0732">Signal</keyword>
<gene>
    <name evidence="7" type="ORF">STRMA_0417</name>
</gene>
<comment type="similarity">
    <text evidence="1 4">Belongs to the glycosyl hydrolase 25 family.</text>
</comment>
<dbReference type="GO" id="GO:0009253">
    <property type="term" value="P:peptidoglycan catabolic process"/>
    <property type="evidence" value="ECO:0007669"/>
    <property type="project" value="InterPro"/>
</dbReference>
<organism evidence="7 8">
    <name type="scientific">Streptococcus macacae NCTC 11558</name>
    <dbReference type="NCBI Taxonomy" id="764298"/>
    <lineage>
        <taxon>Bacteria</taxon>
        <taxon>Bacillati</taxon>
        <taxon>Bacillota</taxon>
        <taxon>Bacilli</taxon>
        <taxon>Lactobacillales</taxon>
        <taxon>Streptococcaceae</taxon>
        <taxon>Streptococcus</taxon>
    </lineage>
</organism>
<dbReference type="eggNOG" id="COG0739">
    <property type="taxonomic scope" value="Bacteria"/>
</dbReference>
<name>G5JZ01_9STRE</name>
<dbReference type="InterPro" id="IPR008270">
    <property type="entry name" value="Glyco_hydro_25_AS"/>
</dbReference>
<evidence type="ECO:0000256" key="2">
    <source>
        <dbReference type="ARBA" id="ARBA00022801"/>
    </source>
</evidence>
<evidence type="ECO:0000256" key="6">
    <source>
        <dbReference type="SAM" id="SignalP"/>
    </source>
</evidence>
<dbReference type="Proteomes" id="UP000003573">
    <property type="component" value="Unassembled WGS sequence"/>
</dbReference>
<evidence type="ECO:0000313" key="8">
    <source>
        <dbReference type="Proteomes" id="UP000003573"/>
    </source>
</evidence>
<dbReference type="GO" id="GO:0016998">
    <property type="term" value="P:cell wall macromolecule catabolic process"/>
    <property type="evidence" value="ECO:0007669"/>
    <property type="project" value="InterPro"/>
</dbReference>
<evidence type="ECO:0000256" key="1">
    <source>
        <dbReference type="ARBA" id="ARBA00010646"/>
    </source>
</evidence>
<dbReference type="InterPro" id="IPR017853">
    <property type="entry name" value="GH"/>
</dbReference>
<feature type="signal peptide" evidence="6">
    <location>
        <begin position="1"/>
        <end position="26"/>
    </location>
</feature>
<dbReference type="eggNOG" id="COG3757">
    <property type="taxonomic scope" value="Bacteria"/>
</dbReference>
<dbReference type="OrthoDB" id="9763643at2"/>
<dbReference type="InterPro" id="IPR018077">
    <property type="entry name" value="Glyco_hydro_fam25_subgr"/>
</dbReference>
<proteinExistence type="inferred from homology"/>
<feature type="compositionally biased region" description="Low complexity" evidence="5">
    <location>
        <begin position="35"/>
        <end position="58"/>
    </location>
</feature>
<comment type="catalytic activity">
    <reaction evidence="4">
        <text>Hydrolysis of (1-&gt;4)-beta-linkages between N-acetylmuramic acid and N-acetyl-D-glucosamine residues in a peptidoglycan and between N-acetyl-D-glucosamine residues in chitodextrins.</text>
        <dbReference type="EC" id="3.2.1.17"/>
    </reaction>
</comment>
<feature type="chain" id="PRO_5039602047" description="Lysozyme" evidence="6">
    <location>
        <begin position="27"/>
        <end position="987"/>
    </location>
</feature>
<dbReference type="AlphaFoldDB" id="G5JZ01"/>
<comment type="caution">
    <text evidence="7">The sequence shown here is derived from an EMBL/GenBank/DDBJ whole genome shotgun (WGS) entry which is preliminary data.</text>
</comment>
<reference evidence="7 8" key="1">
    <citation type="journal article" date="2014" name="Int. J. Syst. Evol. Microbiol.">
        <title>Phylogenomics and the dynamic genome evolution of the genus Streptococcus.</title>
        <authorList>
            <consortium name="The Broad Institute Genome Sequencing Platform"/>
            <person name="Richards V.P."/>
            <person name="Palmer S.R."/>
            <person name="Pavinski Bitar P.D."/>
            <person name="Qin X."/>
            <person name="Weinstock G.M."/>
            <person name="Highlander S.K."/>
            <person name="Town C.D."/>
            <person name="Burne R.A."/>
            <person name="Stanhope M.J."/>
        </authorList>
    </citation>
    <scope>NUCLEOTIDE SEQUENCE [LARGE SCALE GENOMIC DNA]</scope>
    <source>
        <strain evidence="7 8">NCTC 11558</strain>
    </source>
</reference>
<dbReference type="EC" id="3.2.1.17" evidence="4"/>
<feature type="compositionally biased region" description="Low complexity" evidence="5">
    <location>
        <begin position="85"/>
        <end position="94"/>
    </location>
</feature>
<feature type="compositionally biased region" description="Basic and acidic residues" evidence="5">
    <location>
        <begin position="137"/>
        <end position="148"/>
    </location>
</feature>
<keyword evidence="8" id="KW-1185">Reference proteome</keyword>
<sequence length="987" mass="108472">MEKRFIKTYLVVPLALTMFAAAKVSADESQAADNQTSAAKTVVSTSSQSSVSRQTAAAETSSDQMNSASNTGNTGQEANAEKSENTTTEASTENPRQQGDTSVREETTEPSSQEVSKASSSTDSQTLTNTANTTSRSADEKISDEKASQPKTQSSQAKPERLKRSSLTAVSQVNQPASKIQQSSKKEDRAKEVTKAIVEEKGIKLQYNDSIAPNTKIQFAVWSDSNGQDDLRWYTANNMGAAYVEFKNHRSYGSYNIHTYANKNGKMIGLNAAKITIPLPQVKTSITKTSARNFDIVVSNVPNTITKVSVPVWSAIKGQDDLKWYQASKTAPGTYKVTVNTKDHGNDLGHYQAHVYGYSTVTDSQIGLAATSGFDNNNNVKLTNASVSIANYDQNKTTFDVNVKGSENTKTLKAVRVAVWSQENGQDDLKWYTPQVKNNQATAKVDIANHANVSGDYNVHVYTDYTDGTTSGTVLGTYKIIKSPVSAKLTSNGIALKFEANTIKDKSKVSFAVWSDVKGQDDLRWYSANDKGEALAAFTNHKGYGNYNIHTYVNQNGKMIGLDAKTLMINPPNISTHITKAGDNQYTVTLKNVPDYISSVQVPVWTEQKGQDDIKWYQAQKTADKTYEAKILLKNHSFEKGHYNVHVYGHSQLESNNQIGLGTSGFDVSSVKIEDAQVSVTNHNAKNGSLDVVVSETNHSKKLKTVRVAVWSTANQSNLYWYTSSDVKNDRINIAVNESNHQYIKGNYNVHVYVTYQDGQEKGFNKGSYRLEADRPAVQLPSYFIDISSHNGSISVDEFRRLKQAGIEGVVVKLTEGTTYTNPLARSQITNAKAAGIKVSAYHYSHYTSAAAAQAEARYFANAAQAHGLGAATVMVNDMEESSMLANVNNNVQAWQDEMKRLGYGNLVHYTMASWLDIRGGQVNTSRFGINNFWIAHYAKGYNYMTQAEAKSNGLYSNAAAWQYTSVSPKLGRSLDENIDYTGRFTR</sequence>
<dbReference type="InterPro" id="IPR013688">
    <property type="entry name" value="GBS_Bsp-like"/>
</dbReference>
<feature type="compositionally biased region" description="Polar residues" evidence="5">
    <location>
        <begin position="165"/>
        <end position="183"/>
    </location>
</feature>
<dbReference type="Gene3D" id="2.60.40.3760">
    <property type="match status" value="6"/>
</dbReference>
<dbReference type="PANTHER" id="PTHR34135:SF2">
    <property type="entry name" value="LYSOZYME"/>
    <property type="match status" value="1"/>
</dbReference>
<dbReference type="STRING" id="764298.STRMA_0417"/>
<accession>G5JZ01</accession>
<dbReference type="GO" id="GO:0003796">
    <property type="term" value="F:lysozyme activity"/>
    <property type="evidence" value="ECO:0007669"/>
    <property type="project" value="UniProtKB-EC"/>
</dbReference>
<evidence type="ECO:0000256" key="3">
    <source>
        <dbReference type="ARBA" id="ARBA00023295"/>
    </source>
</evidence>
<keyword evidence="2 4" id="KW-0378">Hydrolase</keyword>
<evidence type="ECO:0000313" key="7">
    <source>
        <dbReference type="EMBL" id="EHJ52102.1"/>
    </source>
</evidence>
<dbReference type="GO" id="GO:0016052">
    <property type="term" value="P:carbohydrate catabolic process"/>
    <property type="evidence" value="ECO:0007669"/>
    <property type="project" value="TreeGrafter"/>
</dbReference>
<dbReference type="InterPro" id="IPR002053">
    <property type="entry name" value="Glyco_hydro_25"/>
</dbReference>
<dbReference type="PROSITE" id="PS00953">
    <property type="entry name" value="GLYCOSYL_HYDROL_F25_1"/>
    <property type="match status" value="1"/>
</dbReference>
<dbReference type="Pfam" id="PF08481">
    <property type="entry name" value="GBS_Bsp-like"/>
    <property type="match status" value="6"/>
</dbReference>
<dbReference type="SUPFAM" id="SSF51445">
    <property type="entry name" value="(Trans)glycosidases"/>
    <property type="match status" value="1"/>
</dbReference>
<dbReference type="PROSITE" id="PS51904">
    <property type="entry name" value="GLYCOSYL_HYDROL_F25_2"/>
    <property type="match status" value="1"/>
</dbReference>
<dbReference type="Pfam" id="PF01183">
    <property type="entry name" value="Glyco_hydro_25"/>
    <property type="match status" value="1"/>
</dbReference>
<dbReference type="PANTHER" id="PTHR34135">
    <property type="entry name" value="LYSOZYME"/>
    <property type="match status" value="1"/>
</dbReference>
<protein>
    <recommendedName>
        <fullName evidence="4">Lysozyme</fullName>
        <ecNumber evidence="4">3.2.1.17</ecNumber>
    </recommendedName>
</protein>
<evidence type="ECO:0000256" key="4">
    <source>
        <dbReference type="RuleBase" id="RU361176"/>
    </source>
</evidence>
<keyword evidence="3 4" id="KW-0326">Glycosidase</keyword>